<comment type="subcellular location">
    <subcellularLocation>
        <location evidence="1">Cell outer membrane</location>
    </subcellularLocation>
</comment>
<evidence type="ECO:0000256" key="8">
    <source>
        <dbReference type="SAM" id="SignalP"/>
    </source>
</evidence>
<evidence type="ECO:0000256" key="4">
    <source>
        <dbReference type="ARBA" id="ARBA00022452"/>
    </source>
</evidence>
<dbReference type="PANTHER" id="PTHR30026">
    <property type="entry name" value="OUTER MEMBRANE PROTEIN TOLC"/>
    <property type="match status" value="1"/>
</dbReference>
<gene>
    <name evidence="9" type="ORF">NZK81_19430</name>
</gene>
<keyword evidence="6" id="KW-0472">Membrane</keyword>
<evidence type="ECO:0000313" key="10">
    <source>
        <dbReference type="Proteomes" id="UP001165583"/>
    </source>
</evidence>
<proteinExistence type="inferred from homology"/>
<evidence type="ECO:0000256" key="1">
    <source>
        <dbReference type="ARBA" id="ARBA00004442"/>
    </source>
</evidence>
<protein>
    <submittedName>
        <fullName evidence="9">TolC family protein</fullName>
    </submittedName>
</protein>
<dbReference type="RefSeq" id="WP_260047750.1">
    <property type="nucleotide sequence ID" value="NZ_JANZXA010000018.1"/>
</dbReference>
<evidence type="ECO:0000256" key="7">
    <source>
        <dbReference type="ARBA" id="ARBA00023237"/>
    </source>
</evidence>
<dbReference type="InterPro" id="IPR003423">
    <property type="entry name" value="OMP_efflux"/>
</dbReference>
<evidence type="ECO:0000256" key="6">
    <source>
        <dbReference type="ARBA" id="ARBA00023136"/>
    </source>
</evidence>
<keyword evidence="7" id="KW-0998">Cell outer membrane</keyword>
<feature type="signal peptide" evidence="8">
    <location>
        <begin position="1"/>
        <end position="26"/>
    </location>
</feature>
<dbReference type="PANTHER" id="PTHR30026:SF22">
    <property type="entry name" value="OUTER MEMBRANE EFFLUX PROTEIN"/>
    <property type="match status" value="1"/>
</dbReference>
<keyword evidence="5" id="KW-0812">Transmembrane</keyword>
<reference evidence="9" key="1">
    <citation type="submission" date="2022-09" db="EMBL/GenBank/DDBJ databases">
        <title>Novosphingobium sp. Nov., a polycyclic aromatic hydrocarbon-degrading bacterium isolated form mangrove sediments in HongKong.</title>
        <authorList>
            <person name="Hu Z."/>
        </authorList>
    </citation>
    <scope>NUCLEOTIDE SEQUENCE</scope>
    <source>
        <strain evidence="9">HK4-1</strain>
    </source>
</reference>
<name>A0ABT2IA77_9SPHN</name>
<evidence type="ECO:0000256" key="3">
    <source>
        <dbReference type="ARBA" id="ARBA00022448"/>
    </source>
</evidence>
<dbReference type="SUPFAM" id="SSF56954">
    <property type="entry name" value="Outer membrane efflux proteins (OEP)"/>
    <property type="match status" value="1"/>
</dbReference>
<keyword evidence="8" id="KW-0732">Signal</keyword>
<sequence length="446" mass="49347">MANNKAPIASIAFVQSLLLASPPVFAEPLLLRQAVEIAARASPEVGQAKERRQAAEAVRDQARRAWFPQVNLEGTLGYRRLENDARVNLGLSALNEHPLYGSVNVTQPVYDMGRRHFETKAQTANAQALRESENFTEETTAYIVASAYLQVILQERLLDLAKENLAYHDHIAGEMSDGLKSGVMNISDLQQANERVQTARVRLADAETELGIARNAFSALVGSEPEDLELPSASMALPPSLPDAIALVTEADPRIREARSRLASAEAALGRVRRERLPVADVRGSASVGKDFDGYRGQTRDYRVVFNVLWPIFDGGVDLAKIREAEHKAGAARYALDQVRRDSEREVRDAWQRHDNWMQRAAEQERRATIANDVLYSYEAQFKIGRRSLLDMLNAQSAKINALQSAETARIGTLISEYSVLVSMNRLRAALGVADRQGMGDVYGPQ</sequence>
<evidence type="ECO:0000256" key="2">
    <source>
        <dbReference type="ARBA" id="ARBA00007613"/>
    </source>
</evidence>
<evidence type="ECO:0000256" key="5">
    <source>
        <dbReference type="ARBA" id="ARBA00022692"/>
    </source>
</evidence>
<keyword evidence="3" id="KW-0813">Transport</keyword>
<keyword evidence="10" id="KW-1185">Reference proteome</keyword>
<keyword evidence="4" id="KW-1134">Transmembrane beta strand</keyword>
<dbReference type="InterPro" id="IPR051906">
    <property type="entry name" value="TolC-like"/>
</dbReference>
<dbReference type="Gene3D" id="1.20.1600.10">
    <property type="entry name" value="Outer membrane efflux proteins (OEP)"/>
    <property type="match status" value="1"/>
</dbReference>
<evidence type="ECO:0000313" key="9">
    <source>
        <dbReference type="EMBL" id="MCT2401729.1"/>
    </source>
</evidence>
<accession>A0ABT2IA77</accession>
<comment type="caution">
    <text evidence="9">The sequence shown here is derived from an EMBL/GenBank/DDBJ whole genome shotgun (WGS) entry which is preliminary data.</text>
</comment>
<comment type="similarity">
    <text evidence="2">Belongs to the outer membrane factor (OMF) (TC 1.B.17) family.</text>
</comment>
<dbReference type="Proteomes" id="UP001165583">
    <property type="component" value="Unassembled WGS sequence"/>
</dbReference>
<organism evidence="9 10">
    <name type="scientific">Novosphingobium mangrovi</name>
    <name type="common">ex Huang et al. 2023</name>
    <dbReference type="NCBI Taxonomy" id="2976432"/>
    <lineage>
        <taxon>Bacteria</taxon>
        <taxon>Pseudomonadati</taxon>
        <taxon>Pseudomonadota</taxon>
        <taxon>Alphaproteobacteria</taxon>
        <taxon>Sphingomonadales</taxon>
        <taxon>Sphingomonadaceae</taxon>
        <taxon>Novosphingobium</taxon>
    </lineage>
</organism>
<feature type="chain" id="PRO_5045208921" evidence="8">
    <location>
        <begin position="27"/>
        <end position="446"/>
    </location>
</feature>
<dbReference type="EMBL" id="JANZXA010000018">
    <property type="protein sequence ID" value="MCT2401729.1"/>
    <property type="molecule type" value="Genomic_DNA"/>
</dbReference>
<dbReference type="Pfam" id="PF02321">
    <property type="entry name" value="OEP"/>
    <property type="match status" value="2"/>
</dbReference>